<dbReference type="Proteomes" id="UP000294927">
    <property type="component" value="Unassembled WGS sequence"/>
</dbReference>
<evidence type="ECO:0000256" key="1">
    <source>
        <dbReference type="SAM" id="MobiDB-lite"/>
    </source>
</evidence>
<reference evidence="2 3" key="1">
    <citation type="submission" date="2019-03" db="EMBL/GenBank/DDBJ databases">
        <title>Genomic Encyclopedia of Archaeal and Bacterial Type Strains, Phase II (KMG-II): from individual species to whole genera.</title>
        <authorList>
            <person name="Goeker M."/>
        </authorList>
    </citation>
    <scope>NUCLEOTIDE SEQUENCE [LARGE SCALE GENOMIC DNA]</scope>
    <source>
        <strain evidence="2 3">DSM 45499</strain>
    </source>
</reference>
<name>A0A4R7UWA7_9PSEU</name>
<sequence>MPPGRRALADGMDEEKAVSVEETGETPVLVSLGDPNVPVCEDGSCAL</sequence>
<protein>
    <submittedName>
        <fullName evidence="2">Uncharacterized protein</fullName>
    </submittedName>
</protein>
<evidence type="ECO:0000313" key="2">
    <source>
        <dbReference type="EMBL" id="TDV39815.1"/>
    </source>
</evidence>
<feature type="region of interest" description="Disordered" evidence="1">
    <location>
        <begin position="1"/>
        <end position="23"/>
    </location>
</feature>
<accession>A0A4R7UWA7</accession>
<evidence type="ECO:0000313" key="3">
    <source>
        <dbReference type="Proteomes" id="UP000294927"/>
    </source>
</evidence>
<dbReference type="AlphaFoldDB" id="A0A4R7UWA7"/>
<organism evidence="2 3">
    <name type="scientific">Actinophytocola oryzae</name>
    <dbReference type="NCBI Taxonomy" id="502181"/>
    <lineage>
        <taxon>Bacteria</taxon>
        <taxon>Bacillati</taxon>
        <taxon>Actinomycetota</taxon>
        <taxon>Actinomycetes</taxon>
        <taxon>Pseudonocardiales</taxon>
        <taxon>Pseudonocardiaceae</taxon>
    </lineage>
</organism>
<proteinExistence type="predicted"/>
<keyword evidence="3" id="KW-1185">Reference proteome</keyword>
<dbReference type="EMBL" id="SOCP01000025">
    <property type="protein sequence ID" value="TDV39815.1"/>
    <property type="molecule type" value="Genomic_DNA"/>
</dbReference>
<gene>
    <name evidence="2" type="ORF">CLV71_125127</name>
</gene>
<comment type="caution">
    <text evidence="2">The sequence shown here is derived from an EMBL/GenBank/DDBJ whole genome shotgun (WGS) entry which is preliminary data.</text>
</comment>